<evidence type="ECO:0000256" key="10">
    <source>
        <dbReference type="ARBA" id="ARBA00039103"/>
    </source>
</evidence>
<organism evidence="14 15">
    <name type="scientific">Lactiplantibacillus pentosus DSM 20314</name>
    <dbReference type="NCBI Taxonomy" id="1423791"/>
    <lineage>
        <taxon>Bacteria</taxon>
        <taxon>Bacillati</taxon>
        <taxon>Bacillota</taxon>
        <taxon>Bacilli</taxon>
        <taxon>Lactobacillales</taxon>
        <taxon>Lactobacillaceae</taxon>
        <taxon>Lactiplantibacillus</taxon>
    </lineage>
</organism>
<dbReference type="SFLD" id="SFLDG00002">
    <property type="entry name" value="C1.7:_P-type_atpase_like"/>
    <property type="match status" value="1"/>
</dbReference>
<comment type="catalytic activity">
    <reaction evidence="11">
        <text>Cd(2+)(in) + ATP + H2O = Cd(2+)(out) + ADP + phosphate + H(+)</text>
        <dbReference type="Rhea" id="RHEA:12132"/>
        <dbReference type="ChEBI" id="CHEBI:15377"/>
        <dbReference type="ChEBI" id="CHEBI:15378"/>
        <dbReference type="ChEBI" id="CHEBI:30616"/>
        <dbReference type="ChEBI" id="CHEBI:43474"/>
        <dbReference type="ChEBI" id="CHEBI:48775"/>
        <dbReference type="ChEBI" id="CHEBI:456216"/>
        <dbReference type="EC" id="7.2.2.21"/>
    </reaction>
</comment>
<dbReference type="GO" id="GO:0008551">
    <property type="term" value="F:P-type cadmium transporter activity"/>
    <property type="evidence" value="ECO:0007669"/>
    <property type="project" value="UniProtKB-EC"/>
</dbReference>
<evidence type="ECO:0000256" key="1">
    <source>
        <dbReference type="ARBA" id="ARBA00004651"/>
    </source>
</evidence>
<dbReference type="InterPro" id="IPR027256">
    <property type="entry name" value="P-typ_ATPase_IB"/>
</dbReference>
<dbReference type="Pfam" id="PF00122">
    <property type="entry name" value="E1-E2_ATPase"/>
    <property type="match status" value="1"/>
</dbReference>
<dbReference type="InterPro" id="IPR018303">
    <property type="entry name" value="ATPase_P-typ_P_site"/>
</dbReference>
<dbReference type="AlphaFoldDB" id="A0A837R9C4"/>
<dbReference type="PROSITE" id="PS00154">
    <property type="entry name" value="ATPASE_E1_E2"/>
    <property type="match status" value="1"/>
</dbReference>
<dbReference type="Gene3D" id="3.40.1110.10">
    <property type="entry name" value="Calcium-transporting ATPase, cytoplasmic domain N"/>
    <property type="match status" value="1"/>
</dbReference>
<dbReference type="FunFam" id="2.70.150.10:FF:000002">
    <property type="entry name" value="Copper-transporting ATPase 1, putative"/>
    <property type="match status" value="1"/>
</dbReference>
<evidence type="ECO:0000256" key="2">
    <source>
        <dbReference type="ARBA" id="ARBA00006024"/>
    </source>
</evidence>
<sequence>MAIKLPSRISGYTRVIKSNKELQIMKIQGFLTKHTNQITLITGILIVLGMLSKYLFQFTLGYQVILAVASVIAVIPIAVRAWSALRNKVFSIELLVSIAVIGAFIIGEFNESAIVTFLFLFGSYLESKTLQKTRTAIKGLTDMSPTTATLVTADGTEEVDVDDVDEGDVVLVKTGSQVPVDGVVVEGNGYLNEASITGEARQINKQLNDSVYSGTMVENGYLKIKATQVGDDTTFAKIIELVEEAQDTKSKAEKFIDRFAQYYTPAVLVLAVLVFAFSRDFRLAITVLVLGCPGALVIGAPVSNVAGIGNGAKRGILIKGGEVVDTFAKVDTLVFDKTGTLTEGNTAVTTMHTYTTNADNQLALAAAIEGVSDHPLGQAIVTYAAQKSAGVAPVLDDTETVKGQGICAKVGDQSVVIGNQKMLTAHQIELNSAQLKDLNDLQAGGQSTVIMAVDGQVQLIFGIADTIRPGVKDSLAALKAQGIKKLVMLTGDNQLTAQAVADELNLDEVHANLLPEEKVEYVKKLKADGNTVAFIGDGINDSPSIANADIGIAMGSGTDVAIDTSDVVLMQSSFPALVHAHGLAKKTVLNTRENIFIAIATVAFLLIGLVFGYIYMASGMFVHEASILVVIFNAMRLINFQTKFDKQQPAKTIQAATA</sequence>
<dbReference type="SUPFAM" id="SSF56784">
    <property type="entry name" value="HAD-like"/>
    <property type="match status" value="1"/>
</dbReference>
<dbReference type="EC" id="7.2.2.21" evidence="10"/>
<evidence type="ECO:0000313" key="14">
    <source>
        <dbReference type="EMBL" id="KRK23426.1"/>
    </source>
</evidence>
<feature type="transmembrane region" description="Helical" evidence="12">
    <location>
        <begin position="259"/>
        <end position="277"/>
    </location>
</feature>
<dbReference type="InterPro" id="IPR023298">
    <property type="entry name" value="ATPase_P-typ_TM_dom_sf"/>
</dbReference>
<dbReference type="InterPro" id="IPR023214">
    <property type="entry name" value="HAD_sf"/>
</dbReference>
<dbReference type="PRINTS" id="PR00119">
    <property type="entry name" value="CATATPASE"/>
</dbReference>
<keyword evidence="5 12" id="KW-0479">Metal-binding</keyword>
<dbReference type="Gene3D" id="2.70.150.10">
    <property type="entry name" value="Calcium-transporting ATPase, cytoplasmic transduction domain A"/>
    <property type="match status" value="1"/>
</dbReference>
<name>A0A837R9C4_LACPE</name>
<comment type="subcellular location">
    <subcellularLocation>
        <location evidence="1">Cell membrane</location>
        <topology evidence="1">Multi-pass membrane protein</topology>
    </subcellularLocation>
</comment>
<dbReference type="InterPro" id="IPR036412">
    <property type="entry name" value="HAD-like_sf"/>
</dbReference>
<keyword evidence="9 12" id="KW-0472">Membrane</keyword>
<dbReference type="NCBIfam" id="TIGR01525">
    <property type="entry name" value="ATPase-IB_hvy"/>
    <property type="match status" value="1"/>
</dbReference>
<gene>
    <name evidence="14" type="ORF">FD24_GL001111</name>
</gene>
<dbReference type="PANTHER" id="PTHR48085:SF5">
    <property type="entry name" value="CADMIUM_ZINC-TRANSPORTING ATPASE HMA4-RELATED"/>
    <property type="match status" value="1"/>
</dbReference>
<protein>
    <recommendedName>
        <fullName evidence="10">Cd(2+)-exporting ATPase</fullName>
        <ecNumber evidence="10">7.2.2.21</ecNumber>
    </recommendedName>
</protein>
<dbReference type="NCBIfam" id="TIGR01511">
    <property type="entry name" value="ATPase-IB1_Cu"/>
    <property type="match status" value="1"/>
</dbReference>
<evidence type="ECO:0000256" key="5">
    <source>
        <dbReference type="ARBA" id="ARBA00022723"/>
    </source>
</evidence>
<keyword evidence="8" id="KW-0813">Transport</keyword>
<dbReference type="GO" id="GO:0005524">
    <property type="term" value="F:ATP binding"/>
    <property type="evidence" value="ECO:0007669"/>
    <property type="project" value="UniProtKB-UniRule"/>
</dbReference>
<dbReference type="SFLD" id="SFLDF00027">
    <property type="entry name" value="p-type_atpase"/>
    <property type="match status" value="1"/>
</dbReference>
<dbReference type="GO" id="GO:0046872">
    <property type="term" value="F:metal ion binding"/>
    <property type="evidence" value="ECO:0007669"/>
    <property type="project" value="UniProtKB-KW"/>
</dbReference>
<comment type="similarity">
    <text evidence="2 12">Belongs to the cation transport ATPase (P-type) (TC 3.A.3) family. Type IB subfamily.</text>
</comment>
<feature type="transmembrane region" description="Helical" evidence="12">
    <location>
        <begin position="38"/>
        <end position="56"/>
    </location>
</feature>
<feature type="transmembrane region" description="Helical" evidence="12">
    <location>
        <begin position="283"/>
        <end position="309"/>
    </location>
</feature>
<keyword evidence="12" id="KW-0067">ATP-binding</keyword>
<dbReference type="InterPro" id="IPR008250">
    <property type="entry name" value="ATPase_P-typ_transduc_dom_A_sf"/>
</dbReference>
<keyword evidence="12" id="KW-0547">Nucleotide-binding</keyword>
<comment type="caution">
    <text evidence="14">The sequence shown here is derived from an EMBL/GenBank/DDBJ whole genome shotgun (WGS) entry which is preliminary data.</text>
</comment>
<feature type="transmembrane region" description="Helical" evidence="12">
    <location>
        <begin position="621"/>
        <end position="638"/>
    </location>
</feature>
<evidence type="ECO:0000313" key="15">
    <source>
        <dbReference type="Proteomes" id="UP000051020"/>
    </source>
</evidence>
<dbReference type="CDD" id="cd02079">
    <property type="entry name" value="P-type_ATPase_HM"/>
    <property type="match status" value="1"/>
</dbReference>
<keyword evidence="3" id="KW-0104">Cadmium</keyword>
<keyword evidence="12" id="KW-1003">Cell membrane</keyword>
<feature type="domain" description="P-type ATPase A" evidence="13">
    <location>
        <begin position="143"/>
        <end position="243"/>
    </location>
</feature>
<keyword evidence="4 12" id="KW-0812">Transmembrane</keyword>
<feature type="transmembrane region" description="Helical" evidence="12">
    <location>
        <begin position="62"/>
        <end position="82"/>
    </location>
</feature>
<dbReference type="GO" id="GO:0005886">
    <property type="term" value="C:plasma membrane"/>
    <property type="evidence" value="ECO:0007669"/>
    <property type="project" value="UniProtKB-SubCell"/>
</dbReference>
<evidence type="ECO:0000256" key="3">
    <source>
        <dbReference type="ARBA" id="ARBA00022539"/>
    </source>
</evidence>
<dbReference type="SUPFAM" id="SSF81653">
    <property type="entry name" value="Calcium ATPase, transduction domain A"/>
    <property type="match status" value="1"/>
</dbReference>
<keyword evidence="8" id="KW-0406">Ion transport</keyword>
<dbReference type="SFLD" id="SFLDS00003">
    <property type="entry name" value="Haloacid_Dehalogenase"/>
    <property type="match status" value="1"/>
</dbReference>
<evidence type="ECO:0000256" key="9">
    <source>
        <dbReference type="ARBA" id="ARBA00023136"/>
    </source>
</evidence>
<keyword evidence="7 12" id="KW-1133">Transmembrane helix</keyword>
<dbReference type="InterPro" id="IPR051014">
    <property type="entry name" value="Cation_Transport_ATPase_IB"/>
</dbReference>
<dbReference type="Gene3D" id="3.40.50.1000">
    <property type="entry name" value="HAD superfamily/HAD-like"/>
    <property type="match status" value="1"/>
</dbReference>
<dbReference type="Proteomes" id="UP000051020">
    <property type="component" value="Unassembled WGS sequence"/>
</dbReference>
<evidence type="ECO:0000256" key="8">
    <source>
        <dbReference type="ARBA" id="ARBA00023065"/>
    </source>
</evidence>
<evidence type="ECO:0000259" key="13">
    <source>
        <dbReference type="Pfam" id="PF00122"/>
    </source>
</evidence>
<evidence type="ECO:0000256" key="11">
    <source>
        <dbReference type="ARBA" id="ARBA00049338"/>
    </source>
</evidence>
<dbReference type="InterPro" id="IPR059000">
    <property type="entry name" value="ATPase_P-type_domA"/>
</dbReference>
<evidence type="ECO:0000256" key="6">
    <source>
        <dbReference type="ARBA" id="ARBA00022967"/>
    </source>
</evidence>
<accession>A0A837R9C4</accession>
<evidence type="ECO:0000256" key="12">
    <source>
        <dbReference type="RuleBase" id="RU362081"/>
    </source>
</evidence>
<dbReference type="GO" id="GO:0016887">
    <property type="term" value="F:ATP hydrolysis activity"/>
    <property type="evidence" value="ECO:0007669"/>
    <property type="project" value="InterPro"/>
</dbReference>
<proteinExistence type="inferred from homology"/>
<dbReference type="SUPFAM" id="SSF81665">
    <property type="entry name" value="Calcium ATPase, transmembrane domain M"/>
    <property type="match status" value="1"/>
</dbReference>
<dbReference type="EMBL" id="AZCU01000016">
    <property type="protein sequence ID" value="KRK23426.1"/>
    <property type="molecule type" value="Genomic_DNA"/>
</dbReference>
<evidence type="ECO:0000256" key="4">
    <source>
        <dbReference type="ARBA" id="ARBA00022692"/>
    </source>
</evidence>
<dbReference type="NCBIfam" id="TIGR01494">
    <property type="entry name" value="ATPase_P-type"/>
    <property type="match status" value="1"/>
</dbReference>
<evidence type="ECO:0000256" key="7">
    <source>
        <dbReference type="ARBA" id="ARBA00022989"/>
    </source>
</evidence>
<dbReference type="InterPro" id="IPR023299">
    <property type="entry name" value="ATPase_P-typ_cyto_dom_N"/>
</dbReference>
<dbReference type="PANTHER" id="PTHR48085">
    <property type="entry name" value="CADMIUM/ZINC-TRANSPORTING ATPASE HMA2-RELATED"/>
    <property type="match status" value="1"/>
</dbReference>
<feature type="transmembrane region" description="Helical" evidence="12">
    <location>
        <begin position="595"/>
        <end position="615"/>
    </location>
</feature>
<keyword evidence="6" id="KW-1278">Translocase</keyword>
<reference evidence="14 15" key="1">
    <citation type="journal article" date="2015" name="Genome Announc.">
        <title>Expanding the biotechnology potential of lactobacilli through comparative genomics of 213 strains and associated genera.</title>
        <authorList>
            <person name="Sun Z."/>
            <person name="Harris H.M."/>
            <person name="McCann A."/>
            <person name="Guo C."/>
            <person name="Argimon S."/>
            <person name="Zhang W."/>
            <person name="Yang X."/>
            <person name="Jeffery I.B."/>
            <person name="Cooney J.C."/>
            <person name="Kagawa T.F."/>
            <person name="Liu W."/>
            <person name="Song Y."/>
            <person name="Salvetti E."/>
            <person name="Wrobel A."/>
            <person name="Rasinkangas P."/>
            <person name="Parkhill J."/>
            <person name="Rea M.C."/>
            <person name="O'Sullivan O."/>
            <person name="Ritari J."/>
            <person name="Douillard F.P."/>
            <person name="Paul Ross R."/>
            <person name="Yang R."/>
            <person name="Briner A.E."/>
            <person name="Felis G.E."/>
            <person name="de Vos W.M."/>
            <person name="Barrangou R."/>
            <person name="Klaenhammer T.R."/>
            <person name="Caufield P.W."/>
            <person name="Cui Y."/>
            <person name="Zhang H."/>
            <person name="O'Toole P.W."/>
        </authorList>
    </citation>
    <scope>NUCLEOTIDE SEQUENCE [LARGE SCALE GENOMIC DNA]</scope>
    <source>
        <strain evidence="14 15">DSM 20314</strain>
    </source>
</reference>
<dbReference type="InterPro" id="IPR001757">
    <property type="entry name" value="P_typ_ATPase"/>
</dbReference>
<dbReference type="Pfam" id="PF00702">
    <property type="entry name" value="Hydrolase"/>
    <property type="match status" value="1"/>
</dbReference>
<dbReference type="InterPro" id="IPR044492">
    <property type="entry name" value="P_typ_ATPase_HD_dom"/>
</dbReference>